<evidence type="ECO:0000313" key="8">
    <source>
        <dbReference type="Proteomes" id="UP001442841"/>
    </source>
</evidence>
<dbReference type="SUPFAM" id="SSF52540">
    <property type="entry name" value="P-loop containing nucleoside triphosphate hydrolases"/>
    <property type="match status" value="1"/>
</dbReference>
<dbReference type="Gene3D" id="3.40.50.300">
    <property type="entry name" value="P-loop containing nucleotide triphosphate hydrolases"/>
    <property type="match status" value="1"/>
</dbReference>
<dbReference type="InterPro" id="IPR003593">
    <property type="entry name" value="AAA+_ATPase"/>
</dbReference>
<dbReference type="RefSeq" id="WP_425307351.1">
    <property type="nucleotide sequence ID" value="NZ_CP154795.1"/>
</dbReference>
<accession>A0ABZ3FIU4</accession>
<evidence type="ECO:0000256" key="1">
    <source>
        <dbReference type="ARBA" id="ARBA00004202"/>
    </source>
</evidence>
<dbReference type="PANTHER" id="PTHR42711">
    <property type="entry name" value="ABC TRANSPORTER ATP-BINDING PROTEIN"/>
    <property type="match status" value="1"/>
</dbReference>
<reference evidence="7 8" key="1">
    <citation type="submission" date="2024-04" db="EMBL/GenBank/DDBJ databases">
        <title>Isolation of an actinomycete strain from pig manure.</title>
        <authorList>
            <person name="Gong T."/>
            <person name="Yu Z."/>
            <person name="An M."/>
            <person name="Wei C."/>
            <person name="Yang W."/>
            <person name="Liu L."/>
        </authorList>
    </citation>
    <scope>NUCLEOTIDE SEQUENCE [LARGE SCALE GENOMIC DNA]</scope>
    <source>
        <strain evidence="7 8">ZF39</strain>
    </source>
</reference>
<evidence type="ECO:0000256" key="3">
    <source>
        <dbReference type="ARBA" id="ARBA00022741"/>
    </source>
</evidence>
<evidence type="ECO:0000256" key="5">
    <source>
        <dbReference type="ARBA" id="ARBA00023251"/>
    </source>
</evidence>
<dbReference type="CDD" id="cd03230">
    <property type="entry name" value="ABC_DR_subfamily_A"/>
    <property type="match status" value="1"/>
</dbReference>
<gene>
    <name evidence="7" type="ORF">AADG42_00865</name>
</gene>
<feature type="domain" description="ABC transporter" evidence="6">
    <location>
        <begin position="4"/>
        <end position="229"/>
    </location>
</feature>
<dbReference type="InterPro" id="IPR003439">
    <property type="entry name" value="ABC_transporter-like_ATP-bd"/>
</dbReference>
<dbReference type="EMBL" id="CP154795">
    <property type="protein sequence ID" value="XAN05917.1"/>
    <property type="molecule type" value="Genomic_DNA"/>
</dbReference>
<dbReference type="PROSITE" id="PS00211">
    <property type="entry name" value="ABC_TRANSPORTER_1"/>
    <property type="match status" value="1"/>
</dbReference>
<keyword evidence="2" id="KW-0813">Transport</keyword>
<keyword evidence="5" id="KW-0046">Antibiotic resistance</keyword>
<protein>
    <submittedName>
        <fullName evidence="7">ABC transporter ATP-binding protein</fullName>
    </submittedName>
</protein>
<comment type="subcellular location">
    <subcellularLocation>
        <location evidence="1">Cell membrane</location>
        <topology evidence="1">Peripheral membrane protein</topology>
    </subcellularLocation>
</comment>
<evidence type="ECO:0000313" key="7">
    <source>
        <dbReference type="EMBL" id="XAN05917.1"/>
    </source>
</evidence>
<evidence type="ECO:0000259" key="6">
    <source>
        <dbReference type="PROSITE" id="PS50893"/>
    </source>
</evidence>
<sequence length="309" mass="32828">MALIEVRNVHKSYGAREVLRGIDLDITDGEVVGILGPNGAGKTTLVEAIGGLRTPDSGSISVADIDPTREDARLRQLVGMQLQQCRLPAKITPAEALDLFGSFYPEPRATEELLERFGLSDQRGQHFEKLSGGQQQRLSVALALIGRPRIAILDELTTGLDPAARREIWSYLDGLTAEGTTILLVTHSMEEAEYLCDRVAILDGGRIVAEGTPAEISGTGAAQVITFVPSATLDHEVLSGLPGITGVSLDNGRFTVTGDAAAPQTVLAALSGRAIRAEQLRIVTPSLDEAYLRATALALENPADASKEN</sequence>
<dbReference type="InterPro" id="IPR050763">
    <property type="entry name" value="ABC_transporter_ATP-binding"/>
</dbReference>
<keyword evidence="8" id="KW-1185">Reference proteome</keyword>
<proteinExistence type="predicted"/>
<dbReference type="InterPro" id="IPR017871">
    <property type="entry name" value="ABC_transporter-like_CS"/>
</dbReference>
<dbReference type="GO" id="GO:0005524">
    <property type="term" value="F:ATP binding"/>
    <property type="evidence" value="ECO:0007669"/>
    <property type="project" value="UniProtKB-KW"/>
</dbReference>
<keyword evidence="4 7" id="KW-0067">ATP-binding</keyword>
<organism evidence="7 8">
    <name type="scientific">Ammonicoccus fulvus</name>
    <dbReference type="NCBI Taxonomy" id="3138240"/>
    <lineage>
        <taxon>Bacteria</taxon>
        <taxon>Bacillati</taxon>
        <taxon>Actinomycetota</taxon>
        <taxon>Actinomycetes</taxon>
        <taxon>Propionibacteriales</taxon>
        <taxon>Propionibacteriaceae</taxon>
        <taxon>Ammonicoccus</taxon>
    </lineage>
</organism>
<dbReference type="SMART" id="SM00382">
    <property type="entry name" value="AAA"/>
    <property type="match status" value="1"/>
</dbReference>
<dbReference type="Proteomes" id="UP001442841">
    <property type="component" value="Chromosome"/>
</dbReference>
<name>A0ABZ3FIU4_9ACTN</name>
<dbReference type="PANTHER" id="PTHR42711:SF16">
    <property type="entry name" value="ABC TRANSPORTER ATP-BINDING PROTEIN"/>
    <property type="match status" value="1"/>
</dbReference>
<evidence type="ECO:0000256" key="2">
    <source>
        <dbReference type="ARBA" id="ARBA00022448"/>
    </source>
</evidence>
<dbReference type="InterPro" id="IPR027417">
    <property type="entry name" value="P-loop_NTPase"/>
</dbReference>
<keyword evidence="3" id="KW-0547">Nucleotide-binding</keyword>
<dbReference type="Pfam" id="PF00005">
    <property type="entry name" value="ABC_tran"/>
    <property type="match status" value="1"/>
</dbReference>
<dbReference type="PROSITE" id="PS50893">
    <property type="entry name" value="ABC_TRANSPORTER_2"/>
    <property type="match status" value="1"/>
</dbReference>
<evidence type="ECO:0000256" key="4">
    <source>
        <dbReference type="ARBA" id="ARBA00022840"/>
    </source>
</evidence>